<dbReference type="InterPro" id="IPR052439">
    <property type="entry name" value="F-box/Kelch-repeat"/>
</dbReference>
<proteinExistence type="predicted"/>
<keyword evidence="1" id="KW-0880">Kelch repeat</keyword>
<keyword evidence="4" id="KW-1185">Reference proteome</keyword>
<reference evidence="3 4" key="1">
    <citation type="submission" date="2024-02" db="EMBL/GenBank/DDBJ databases">
        <title>de novo genome assembly of Solanum bulbocastanum strain 11H21.</title>
        <authorList>
            <person name="Hosaka A.J."/>
        </authorList>
    </citation>
    <scope>NUCLEOTIDE SEQUENCE [LARGE SCALE GENOMIC DNA]</scope>
    <source>
        <tissue evidence="3">Young leaves</tissue>
    </source>
</reference>
<dbReference type="AlphaFoldDB" id="A0AAN8YL60"/>
<name>A0AAN8YL60_SOLBU</name>
<dbReference type="InterPro" id="IPR015915">
    <property type="entry name" value="Kelch-typ_b-propeller"/>
</dbReference>
<keyword evidence="2" id="KW-0677">Repeat</keyword>
<sequence length="96" mass="11016">MDGMFYVIGGIGGAKLEWLTCEEEYDLETRTWTQIQRMSPNAYKNGTHATYGEPPLEVVISSMRIIPICIRRHVMDFQSIFSFPDHIPPHKSTTLI</sequence>
<dbReference type="InterPro" id="IPR006652">
    <property type="entry name" value="Kelch_1"/>
</dbReference>
<organism evidence="3 4">
    <name type="scientific">Solanum bulbocastanum</name>
    <name type="common">Wild potato</name>
    <dbReference type="NCBI Taxonomy" id="147425"/>
    <lineage>
        <taxon>Eukaryota</taxon>
        <taxon>Viridiplantae</taxon>
        <taxon>Streptophyta</taxon>
        <taxon>Embryophyta</taxon>
        <taxon>Tracheophyta</taxon>
        <taxon>Spermatophyta</taxon>
        <taxon>Magnoliopsida</taxon>
        <taxon>eudicotyledons</taxon>
        <taxon>Gunneridae</taxon>
        <taxon>Pentapetalae</taxon>
        <taxon>asterids</taxon>
        <taxon>lamiids</taxon>
        <taxon>Solanales</taxon>
        <taxon>Solanaceae</taxon>
        <taxon>Solanoideae</taxon>
        <taxon>Solaneae</taxon>
        <taxon>Solanum</taxon>
    </lineage>
</organism>
<gene>
    <name evidence="3" type="ORF">RDI58_004048</name>
</gene>
<dbReference type="PANTHER" id="PTHR46122:SF13">
    <property type="entry name" value="F-BOX_KELCH-REPEAT PROTEIN SKIP11-LIKE"/>
    <property type="match status" value="1"/>
</dbReference>
<dbReference type="Proteomes" id="UP001371456">
    <property type="component" value="Unassembled WGS sequence"/>
</dbReference>
<dbReference type="EMBL" id="JBANQN010000002">
    <property type="protein sequence ID" value="KAK6796347.1"/>
    <property type="molecule type" value="Genomic_DNA"/>
</dbReference>
<evidence type="ECO:0000313" key="3">
    <source>
        <dbReference type="EMBL" id="KAK6796347.1"/>
    </source>
</evidence>
<dbReference type="SUPFAM" id="SSF117281">
    <property type="entry name" value="Kelch motif"/>
    <property type="match status" value="1"/>
</dbReference>
<dbReference type="Pfam" id="PF01344">
    <property type="entry name" value="Kelch_1"/>
    <property type="match status" value="1"/>
</dbReference>
<dbReference type="Gene3D" id="2.120.10.80">
    <property type="entry name" value="Kelch-type beta propeller"/>
    <property type="match status" value="1"/>
</dbReference>
<comment type="caution">
    <text evidence="3">The sequence shown here is derived from an EMBL/GenBank/DDBJ whole genome shotgun (WGS) entry which is preliminary data.</text>
</comment>
<evidence type="ECO:0000256" key="2">
    <source>
        <dbReference type="ARBA" id="ARBA00022737"/>
    </source>
</evidence>
<evidence type="ECO:0000256" key="1">
    <source>
        <dbReference type="ARBA" id="ARBA00022441"/>
    </source>
</evidence>
<dbReference type="GO" id="GO:0005634">
    <property type="term" value="C:nucleus"/>
    <property type="evidence" value="ECO:0007669"/>
    <property type="project" value="UniProtKB-ARBA"/>
</dbReference>
<protein>
    <submittedName>
        <fullName evidence="3">Uncharacterized protein</fullName>
    </submittedName>
</protein>
<accession>A0AAN8YL60</accession>
<dbReference type="PANTHER" id="PTHR46122">
    <property type="entry name" value="GALACTOSE OXIDASE/KELCH REPEAT PROTEIN-RELATED"/>
    <property type="match status" value="1"/>
</dbReference>
<evidence type="ECO:0000313" key="4">
    <source>
        <dbReference type="Proteomes" id="UP001371456"/>
    </source>
</evidence>